<gene>
    <name evidence="3" type="ORF">TPL01_04390</name>
</gene>
<proteinExistence type="predicted"/>
<dbReference type="RefSeq" id="WP_147070323.1">
    <property type="nucleotide sequence ID" value="NZ_AP021884.1"/>
</dbReference>
<dbReference type="Gene3D" id="3.30.470.20">
    <property type="entry name" value="ATP-grasp fold, B domain"/>
    <property type="match status" value="1"/>
</dbReference>
<dbReference type="Proteomes" id="UP000321337">
    <property type="component" value="Unassembled WGS sequence"/>
</dbReference>
<dbReference type="InterPro" id="IPR011761">
    <property type="entry name" value="ATP-grasp"/>
</dbReference>
<comment type="caution">
    <text evidence="3">The sequence shown here is derived from an EMBL/GenBank/DDBJ whole genome shotgun (WGS) entry which is preliminary data.</text>
</comment>
<feature type="domain" description="ATP-grasp" evidence="2">
    <location>
        <begin position="191"/>
        <end position="398"/>
    </location>
</feature>
<reference evidence="3 4" key="1">
    <citation type="submission" date="2019-07" db="EMBL/GenBank/DDBJ databases">
        <title>Whole genome shotgun sequence of Thiobacillus plumbophilus NBRC 107929.</title>
        <authorList>
            <person name="Hosoyama A."/>
            <person name="Uohara A."/>
            <person name="Ohji S."/>
            <person name="Ichikawa N."/>
        </authorList>
    </citation>
    <scope>NUCLEOTIDE SEQUENCE [LARGE SCALE GENOMIC DNA]</scope>
    <source>
        <strain evidence="3 4">NBRC 107929</strain>
    </source>
</reference>
<dbReference type="SUPFAM" id="SSF56059">
    <property type="entry name" value="Glutathione synthetase ATP-binding domain-like"/>
    <property type="match status" value="1"/>
</dbReference>
<organism evidence="3 4">
    <name type="scientific">Sulfuriferula plumbiphila</name>
    <dbReference type="NCBI Taxonomy" id="171865"/>
    <lineage>
        <taxon>Bacteria</taxon>
        <taxon>Pseudomonadati</taxon>
        <taxon>Pseudomonadota</taxon>
        <taxon>Betaproteobacteria</taxon>
        <taxon>Nitrosomonadales</taxon>
        <taxon>Sulfuricellaceae</taxon>
        <taxon>Sulfuriferula</taxon>
    </lineage>
</organism>
<dbReference type="GO" id="GO:0046872">
    <property type="term" value="F:metal ion binding"/>
    <property type="evidence" value="ECO:0007669"/>
    <property type="project" value="InterPro"/>
</dbReference>
<name>A0A512L577_9PROT</name>
<sequence>MNLESLEQSPANGDDCEPLIGLATLMRMVFSGADLGPLGARLLQRAQAHPHDANTLLDLSTLLQLQGNRDAALAVQAQALEMQQLYHMPAANGAAAMRLLAIMGPGDLMANTPLEFLVEGSDIALDMLYVAPHLSLPAILPEHDVAFVAVGESDQNRPLLQYVADLIQDWPRPLLNAPDRIAGVARDGACALLASAPGVVMPTTARIDRHILEQVGREQQSLAGILDEGDFPIIVRPVDSHAGQGLDKLDSAAALAGYLQTQPMSTFYVSRFVDYRGADGLFRKYRIVLIDGRPYVCHMAISGHWMIHYLNAGMTESAAKRAEEARFMARFDDDFARRHEAALRAISERMGLDYLGIDCGETGTGELLIFEVDSNMIVHALDPVDLFPYKQPQMRKVFAAFRAMLTNASHQP</sequence>
<evidence type="ECO:0000313" key="4">
    <source>
        <dbReference type="Proteomes" id="UP000321337"/>
    </source>
</evidence>
<evidence type="ECO:0000259" key="2">
    <source>
        <dbReference type="PROSITE" id="PS50975"/>
    </source>
</evidence>
<dbReference type="GO" id="GO:0005524">
    <property type="term" value="F:ATP binding"/>
    <property type="evidence" value="ECO:0007669"/>
    <property type="project" value="UniProtKB-UniRule"/>
</dbReference>
<dbReference type="OrthoDB" id="5297883at2"/>
<evidence type="ECO:0000313" key="3">
    <source>
        <dbReference type="EMBL" id="GEP29301.1"/>
    </source>
</evidence>
<dbReference type="EMBL" id="BKAD01000004">
    <property type="protein sequence ID" value="GEP29301.1"/>
    <property type="molecule type" value="Genomic_DNA"/>
</dbReference>
<keyword evidence="4" id="KW-1185">Reference proteome</keyword>
<evidence type="ECO:0000256" key="1">
    <source>
        <dbReference type="PROSITE-ProRule" id="PRU00409"/>
    </source>
</evidence>
<dbReference type="PROSITE" id="PS50975">
    <property type="entry name" value="ATP_GRASP"/>
    <property type="match status" value="1"/>
</dbReference>
<keyword evidence="1" id="KW-0547">Nucleotide-binding</keyword>
<keyword evidence="1" id="KW-0067">ATP-binding</keyword>
<protein>
    <recommendedName>
        <fullName evidence="2">ATP-grasp domain-containing protein</fullName>
    </recommendedName>
</protein>
<dbReference type="AlphaFoldDB" id="A0A512L577"/>
<accession>A0A512L577</accession>